<keyword evidence="2" id="KW-1185">Reference proteome</keyword>
<dbReference type="AlphaFoldDB" id="A0A8D2M8E5"/>
<dbReference type="Ensembl" id="ENSZALT00000007054.1">
    <property type="protein sequence ID" value="ENSZALP00000004705.1"/>
    <property type="gene ID" value="ENSZALG00000004388.1"/>
</dbReference>
<dbReference type="Proteomes" id="UP000694413">
    <property type="component" value="Unassembled WGS sequence"/>
</dbReference>
<name>A0A8D2M8E5_ZONAL</name>
<reference evidence="1" key="1">
    <citation type="submission" date="2025-08" db="UniProtKB">
        <authorList>
            <consortium name="Ensembl"/>
        </authorList>
    </citation>
    <scope>IDENTIFICATION</scope>
</reference>
<evidence type="ECO:0000313" key="2">
    <source>
        <dbReference type="Proteomes" id="UP000694413"/>
    </source>
</evidence>
<reference evidence="1" key="2">
    <citation type="submission" date="2025-09" db="UniProtKB">
        <authorList>
            <consortium name="Ensembl"/>
        </authorList>
    </citation>
    <scope>IDENTIFICATION</scope>
</reference>
<organism evidence="1 2">
    <name type="scientific">Zonotrichia albicollis</name>
    <name type="common">White-throated sparrow</name>
    <name type="synonym">Fringilla albicollis</name>
    <dbReference type="NCBI Taxonomy" id="44394"/>
    <lineage>
        <taxon>Eukaryota</taxon>
        <taxon>Metazoa</taxon>
        <taxon>Chordata</taxon>
        <taxon>Craniata</taxon>
        <taxon>Vertebrata</taxon>
        <taxon>Euteleostomi</taxon>
        <taxon>Archelosauria</taxon>
        <taxon>Archosauria</taxon>
        <taxon>Dinosauria</taxon>
        <taxon>Saurischia</taxon>
        <taxon>Theropoda</taxon>
        <taxon>Coelurosauria</taxon>
        <taxon>Aves</taxon>
        <taxon>Neognathae</taxon>
        <taxon>Neoaves</taxon>
        <taxon>Telluraves</taxon>
        <taxon>Australaves</taxon>
        <taxon>Passeriformes</taxon>
        <taxon>Passerellidae</taxon>
        <taxon>Zonotrichia</taxon>
    </lineage>
</organism>
<accession>A0A8D2M8E5</accession>
<evidence type="ECO:0000313" key="1">
    <source>
        <dbReference type="Ensembl" id="ENSZALP00000004705.1"/>
    </source>
</evidence>
<proteinExistence type="predicted"/>
<protein>
    <submittedName>
        <fullName evidence="1">Uncharacterized protein</fullName>
    </submittedName>
</protein>
<sequence>MFCFHQHCRKTDKSCCTHLFKDLFPCLCFSTTVSATCPSAFPIQPCSHQHHPISREKGKIKLDNCEKTLNLNLTSSIITLIIYLRHLDNAKSSHSGKQVRYKKRYKGKESIFYFKPG</sequence>